<dbReference type="PANTHER" id="PTHR13186">
    <property type="entry name" value="MEDIATOR OF RNA POLYMERASE II TRANSCRIPTION SUBUNIT 31"/>
    <property type="match status" value="1"/>
</dbReference>
<gene>
    <name evidence="10" type="primary">SOH1</name>
    <name evidence="10" type="ordered locus">PP7435_Chr2-0021</name>
</gene>
<comment type="function">
    <text evidence="8">Component of the Mediator complex, a coactivator involved in the regulated transcription of nearly all RNA polymerase II-dependent genes. Mediator functions as a bridge to convey information from gene-specific regulatory proteins to the basal RNA polymerase II transcription machinery. Mediator is recruited to promoters by direct interactions with regulatory proteins and serves as a scaffold for the assembly of a functional preinitiation complex with RNA polymerase II and the general transcription factors.</text>
</comment>
<evidence type="ECO:0000256" key="1">
    <source>
        <dbReference type="ARBA" id="ARBA00004123"/>
    </source>
</evidence>
<evidence type="ECO:0000256" key="4">
    <source>
        <dbReference type="ARBA" id="ARBA00023015"/>
    </source>
</evidence>
<protein>
    <recommendedName>
        <fullName evidence="3 8">Mediator of RNA polymerase II transcription subunit 31</fullName>
    </recommendedName>
</protein>
<dbReference type="Pfam" id="PF05669">
    <property type="entry name" value="Med31"/>
    <property type="match status" value="1"/>
</dbReference>
<feature type="compositionally biased region" description="Basic and acidic residues" evidence="9">
    <location>
        <begin position="111"/>
        <end position="133"/>
    </location>
</feature>
<evidence type="ECO:0000256" key="7">
    <source>
        <dbReference type="ARBA" id="ARBA00023242"/>
    </source>
</evidence>
<keyword evidence="11" id="KW-1185">Reference proteome</keyword>
<keyword evidence="7 8" id="KW-0539">Nucleus</keyword>
<dbReference type="InterPro" id="IPR038089">
    <property type="entry name" value="Med31_sf"/>
</dbReference>
<dbReference type="GO" id="GO:0003712">
    <property type="term" value="F:transcription coregulator activity"/>
    <property type="evidence" value="ECO:0007669"/>
    <property type="project" value="InterPro"/>
</dbReference>
<feature type="region of interest" description="Disordered" evidence="9">
    <location>
        <begin position="105"/>
        <end position="187"/>
    </location>
</feature>
<evidence type="ECO:0000256" key="5">
    <source>
        <dbReference type="ARBA" id="ARBA00023159"/>
    </source>
</evidence>
<feature type="compositionally biased region" description="Polar residues" evidence="9">
    <location>
        <begin position="174"/>
        <end position="187"/>
    </location>
</feature>
<comment type="subcellular location">
    <subcellularLocation>
        <location evidence="1 8">Nucleus</location>
    </subcellularLocation>
</comment>
<accession>F2QQP2</accession>
<dbReference type="EMBL" id="FR839629">
    <property type="protein sequence ID" value="CCA37720.1"/>
    <property type="molecule type" value="Genomic_DNA"/>
</dbReference>
<name>F2QQP2_KOMPC</name>
<dbReference type="Proteomes" id="UP000006853">
    <property type="component" value="Chromosome 2"/>
</dbReference>
<dbReference type="HOGENOM" id="CLU_071681_3_0_1"/>
<organism evidence="10 11">
    <name type="scientific">Komagataella phaffii (strain ATCC 76273 / CBS 7435 / CECT 11047 / NRRL Y-11430 / Wegner 21-1)</name>
    <name type="common">Yeast</name>
    <name type="synonym">Pichia pastoris</name>
    <dbReference type="NCBI Taxonomy" id="981350"/>
    <lineage>
        <taxon>Eukaryota</taxon>
        <taxon>Fungi</taxon>
        <taxon>Dikarya</taxon>
        <taxon>Ascomycota</taxon>
        <taxon>Saccharomycotina</taxon>
        <taxon>Pichiomycetes</taxon>
        <taxon>Pichiales</taxon>
        <taxon>Pichiaceae</taxon>
        <taxon>Komagataella</taxon>
    </lineage>
</organism>
<evidence type="ECO:0000256" key="3">
    <source>
        <dbReference type="ARBA" id="ARBA00019660"/>
    </source>
</evidence>
<dbReference type="GO" id="GO:0006355">
    <property type="term" value="P:regulation of DNA-templated transcription"/>
    <property type="evidence" value="ECO:0007669"/>
    <property type="project" value="InterPro"/>
</dbReference>
<evidence type="ECO:0000256" key="6">
    <source>
        <dbReference type="ARBA" id="ARBA00023163"/>
    </source>
</evidence>
<reference evidence="10 11" key="1">
    <citation type="journal article" date="2011" name="J. Biotechnol.">
        <title>High-quality genome sequence of Pichia pastoris CBS7435.</title>
        <authorList>
            <person name="Kuberl A."/>
            <person name="Schneider J."/>
            <person name="Thallinger G.G."/>
            <person name="Anderl I."/>
            <person name="Wibberg D."/>
            <person name="Hajek T."/>
            <person name="Jaenicke S."/>
            <person name="Brinkrolf K."/>
            <person name="Goesmann A."/>
            <person name="Szczepanowski R."/>
            <person name="Puhler A."/>
            <person name="Schwab H."/>
            <person name="Glieder A."/>
            <person name="Pichler H."/>
        </authorList>
    </citation>
    <scope>NUCLEOTIDE SEQUENCE [LARGE SCALE GENOMIC DNA]</scope>
    <source>
        <strain evidence="11">ATCC 76273 / CBS 7435 / CECT 11047 / NRRL Y-11430 / Wegner 21-1</strain>
    </source>
</reference>
<dbReference type="GO" id="GO:0016592">
    <property type="term" value="C:mediator complex"/>
    <property type="evidence" value="ECO:0007669"/>
    <property type="project" value="InterPro"/>
</dbReference>
<comment type="subunit">
    <text evidence="8">Component of the Mediator complex.</text>
</comment>
<keyword evidence="4 8" id="KW-0805">Transcription regulation</keyword>
<keyword evidence="5 8" id="KW-0010">Activator</keyword>
<proteinExistence type="inferred from homology"/>
<evidence type="ECO:0000256" key="2">
    <source>
        <dbReference type="ARBA" id="ARBA00006378"/>
    </source>
</evidence>
<reference evidence="10 11" key="3">
    <citation type="journal article" date="2016" name="FEMS Yeast Res.">
        <title>Curation of the genome annotation of Pichia pastoris (Komagataella phaffii) CBS7435 from gene level to protein function.</title>
        <authorList>
            <person name="Valli M."/>
            <person name="Tatto N.E."/>
            <person name="Peymann A."/>
            <person name="Gruber C."/>
            <person name="Landes N."/>
            <person name="Ekker H."/>
            <person name="Thallinger G.G."/>
            <person name="Mattanovich D."/>
            <person name="Gasser B."/>
            <person name="Graf A.B."/>
        </authorList>
    </citation>
    <scope>GENOME REANNOTATION</scope>
    <source>
        <strain evidence="10 11">ATCC 76273 / CBS 7435 / CECT 11047 / NRRL Y-11430 / Wegner 21-1</strain>
    </source>
</reference>
<evidence type="ECO:0000256" key="8">
    <source>
        <dbReference type="RuleBase" id="RU364129"/>
    </source>
</evidence>
<evidence type="ECO:0000313" key="11">
    <source>
        <dbReference type="Proteomes" id="UP000006853"/>
    </source>
</evidence>
<comment type="similarity">
    <text evidence="2 8">Belongs to the Mediator complex subunit 31 family.</text>
</comment>
<dbReference type="AlphaFoldDB" id="F2QQP2"/>
<reference key="2">
    <citation type="submission" date="2011-04" db="EMBL/GenBank/DDBJ databases">
        <title>High-quality genome sequence of Pichia pastoris CBS 7435.</title>
        <authorList>
            <person name="Kueberl A."/>
            <person name="Schneider J."/>
            <person name="Thallinger G.G."/>
            <person name="Anderl I."/>
            <person name="Wibberg D."/>
            <person name="Hajek T."/>
            <person name="Jaenicke S."/>
            <person name="Brinkrolf K."/>
            <person name="Goesmann A."/>
            <person name="Szczepanowski R."/>
            <person name="Puehler A."/>
            <person name="Schwab H."/>
            <person name="Glieder A."/>
            <person name="Pichler H."/>
        </authorList>
    </citation>
    <scope>NUCLEOTIDE SEQUENCE</scope>
    <source>
        <strain>CBS 7435</strain>
    </source>
</reference>
<keyword evidence="6 8" id="KW-0804">Transcription</keyword>
<dbReference type="Gene3D" id="1.10.10.1340">
    <property type="entry name" value="Mediator of RNA polymerase II, submodule Med31 (Soh1)"/>
    <property type="match status" value="1"/>
</dbReference>
<sequence>MAEIESKDLPTRWEVELEFVQSLSNLQYLNYLALNRYLEDEVFLNYLEYLEYWREPENAKYLVYPNCLHILTLLKNEEFRKQIKGMDITSTLMNDMVDRWKDIPQVVNGEGKQKTKDNENKNEETDDKRKENINESQVLSENGSKGLATVKAPNEPKELHGNVDLSPGIRHSRSQSPMNESPTSEQA</sequence>
<evidence type="ECO:0000313" key="10">
    <source>
        <dbReference type="EMBL" id="CCA37720.1"/>
    </source>
</evidence>
<feature type="compositionally biased region" description="Polar residues" evidence="9">
    <location>
        <begin position="134"/>
        <end position="143"/>
    </location>
</feature>
<evidence type="ECO:0000256" key="9">
    <source>
        <dbReference type="SAM" id="MobiDB-lite"/>
    </source>
</evidence>
<dbReference type="InterPro" id="IPR008831">
    <property type="entry name" value="Mediator_Med31"/>
</dbReference>